<name>A0AAW6D9M5_STRSL</name>
<accession>A0AAW6D9M5</accession>
<evidence type="ECO:0000256" key="7">
    <source>
        <dbReference type="SAM" id="MobiDB-lite"/>
    </source>
</evidence>
<dbReference type="NCBIfam" id="NF045973">
    <property type="entry name" value="conju_CD1115"/>
    <property type="match status" value="1"/>
</dbReference>
<evidence type="ECO:0000256" key="8">
    <source>
        <dbReference type="SAM" id="Phobius"/>
    </source>
</evidence>
<dbReference type="PANTHER" id="PTHR37937">
    <property type="entry name" value="CONJUGATIVE TRANSFER: DNA TRANSPORT"/>
    <property type="match status" value="1"/>
</dbReference>
<comment type="subcellular location">
    <subcellularLocation>
        <location evidence="1">Cell membrane</location>
        <topology evidence="1">Multi-pass membrane protein</topology>
    </subcellularLocation>
</comment>
<gene>
    <name evidence="10" type="ORF">PNU26_09480</name>
</gene>
<comment type="similarity">
    <text evidence="2">Belongs to the VirD4/TraG family.</text>
</comment>
<reference evidence="10" key="1">
    <citation type="submission" date="2023-01" db="EMBL/GenBank/DDBJ databases">
        <title>Human gut microbiome strain richness.</title>
        <authorList>
            <person name="Chen-Liaw A."/>
        </authorList>
    </citation>
    <scope>NUCLEOTIDE SEQUENCE</scope>
    <source>
        <strain evidence="10">1001095st1_G4_1001095IJ_161003</strain>
    </source>
</reference>
<evidence type="ECO:0000256" key="6">
    <source>
        <dbReference type="ARBA" id="ARBA00023136"/>
    </source>
</evidence>
<dbReference type="InterPro" id="IPR027417">
    <property type="entry name" value="P-loop_NTPase"/>
</dbReference>
<keyword evidence="6 8" id="KW-0472">Membrane</keyword>
<organism evidence="10 11">
    <name type="scientific">Streptococcus salivarius</name>
    <dbReference type="NCBI Taxonomy" id="1304"/>
    <lineage>
        <taxon>Bacteria</taxon>
        <taxon>Bacillati</taxon>
        <taxon>Bacillota</taxon>
        <taxon>Bacilli</taxon>
        <taxon>Lactobacillales</taxon>
        <taxon>Streptococcaceae</taxon>
        <taxon>Streptococcus</taxon>
    </lineage>
</organism>
<dbReference type="CDD" id="cd01127">
    <property type="entry name" value="TrwB_TraG_TraD_VirD4"/>
    <property type="match status" value="1"/>
</dbReference>
<dbReference type="Gene3D" id="3.40.50.300">
    <property type="entry name" value="P-loop containing nucleotide triphosphate hydrolases"/>
    <property type="match status" value="1"/>
</dbReference>
<protein>
    <submittedName>
        <fullName evidence="10">Type IV secretory system conjugative DNA transfer family protein</fullName>
    </submittedName>
</protein>
<evidence type="ECO:0000256" key="4">
    <source>
        <dbReference type="ARBA" id="ARBA00022692"/>
    </source>
</evidence>
<keyword evidence="4 8" id="KW-0812">Transmembrane</keyword>
<dbReference type="EMBL" id="JAQMJT010000013">
    <property type="protein sequence ID" value="MDB8614625.1"/>
    <property type="molecule type" value="Genomic_DNA"/>
</dbReference>
<feature type="transmembrane region" description="Helical" evidence="8">
    <location>
        <begin position="21"/>
        <end position="43"/>
    </location>
</feature>
<keyword evidence="5 8" id="KW-1133">Transmembrane helix</keyword>
<evidence type="ECO:0000313" key="11">
    <source>
        <dbReference type="Proteomes" id="UP001210204"/>
    </source>
</evidence>
<feature type="region of interest" description="Disordered" evidence="7">
    <location>
        <begin position="907"/>
        <end position="926"/>
    </location>
</feature>
<dbReference type="Proteomes" id="UP001210204">
    <property type="component" value="Unassembled WGS sequence"/>
</dbReference>
<keyword evidence="3" id="KW-1003">Cell membrane</keyword>
<evidence type="ECO:0000256" key="5">
    <source>
        <dbReference type="ARBA" id="ARBA00022989"/>
    </source>
</evidence>
<dbReference type="AlphaFoldDB" id="A0AAW6D9M5"/>
<dbReference type="Pfam" id="PF02534">
    <property type="entry name" value="T4SS-DNA_transf"/>
    <property type="match status" value="1"/>
</dbReference>
<feature type="domain" description="TraD/TraG TraM recognition site" evidence="9">
    <location>
        <begin position="656"/>
        <end position="773"/>
    </location>
</feature>
<feature type="transmembrane region" description="Helical" evidence="8">
    <location>
        <begin position="81"/>
        <end position="101"/>
    </location>
</feature>
<proteinExistence type="inferred from homology"/>
<dbReference type="Pfam" id="PF12696">
    <property type="entry name" value="TraG-D_C"/>
    <property type="match status" value="1"/>
</dbReference>
<comment type="caution">
    <text evidence="10">The sequence shown here is derived from an EMBL/GenBank/DDBJ whole genome shotgun (WGS) entry which is preliminary data.</text>
</comment>
<evidence type="ECO:0000256" key="1">
    <source>
        <dbReference type="ARBA" id="ARBA00004651"/>
    </source>
</evidence>
<dbReference type="InterPro" id="IPR003688">
    <property type="entry name" value="TraG/VirD4"/>
</dbReference>
<dbReference type="InterPro" id="IPR051539">
    <property type="entry name" value="T4SS-coupling_protein"/>
</dbReference>
<evidence type="ECO:0000259" key="9">
    <source>
        <dbReference type="Pfam" id="PF12696"/>
    </source>
</evidence>
<evidence type="ECO:0000256" key="3">
    <source>
        <dbReference type="ARBA" id="ARBA00022475"/>
    </source>
</evidence>
<dbReference type="InterPro" id="IPR032689">
    <property type="entry name" value="TraG-D_C"/>
</dbReference>
<evidence type="ECO:0000313" key="10">
    <source>
        <dbReference type="EMBL" id="MDB8614625.1"/>
    </source>
</evidence>
<dbReference type="PANTHER" id="PTHR37937:SF1">
    <property type="entry name" value="CONJUGATIVE TRANSFER: DNA TRANSPORT"/>
    <property type="match status" value="1"/>
</dbReference>
<sequence length="926" mass="105841">MKNGRRRFDKEMKPFLAFKTWKSWAGMGIVFSIVALLLVNYLVTLVRGIVAYVSAMIIDRSMDASFPFNVLSWRNFFNIKVFSVAPLLSVPLFALGLFVAWRSAWVNFEQYRDYNANEEGDDRFATEKEIKRQYKKIPNKSQTYPGEGGFPVLHTRRHNLEGFTLGTKMLWANRSLGNFLLNSERVLGGLSTPSGDYYIEDDPTNVMGIGMTRSGKGEGSITTDIDINSRAEKKPSMIIGDPKGEHYQASYKTMRKRGYNVQVLSYQNMDFSMSYNPLALAIEAAKKGYHEKAQTRVNAVSEAHYPKTKGGDKGNSEYFRKSSISLFNAIVMALFDRAHEAYQNGELDAWDTVTIRNDAKYLTSLGSETVLVDSVGEIVENPEPGQALTKKSKLTVYFDNLRKINQIQYSKFREMADMEFRTSDFGEGETKGNVYSSMMTGINLYLQDNLAKMTSKNSIDLESVGFPRRMSVRFRSSTQENIENQYAYQTAIITISSKNKWGAKVLEKTYVDSQKALVDELGYINFVIEPKLPDKFTVTINFDVESNNTSIRQDSYTFSAEKVYQKKDKVIKLDEYTKERVLDHIEIKEVSSTKPNHLMSKEDIDFIYSEKPTIIYLVTPPHRTEYNALISLFLDQLFNANYELALSNGRKCINRILHILDEFTNLPFIPNIDQKVSIGLGQNILYHIWIQNREQLENVYGREIAMTIRNNCSLEVYIKSKGSTNKEFSEELGNKTITSRRRSANIIDEANPNVSVDHKRQDLLTASQLSKLQEGEAIIFRGVKNRDQSGRKVTPDPIFLHDKTALPYRYMFLTEEFDQSMTLADIPVESAHRGLNLKDIEIDPKEALMNLIQWRYDLESRMVANPKLATRYKTGTTTSSSGGKVYTNEEDFYQDMIDQVMQEPTVANSLSNPFEDDDKLFSDEVM</sequence>
<dbReference type="SUPFAM" id="SSF52540">
    <property type="entry name" value="P-loop containing nucleoside triphosphate hydrolases"/>
    <property type="match status" value="1"/>
</dbReference>
<dbReference type="GO" id="GO:0005886">
    <property type="term" value="C:plasma membrane"/>
    <property type="evidence" value="ECO:0007669"/>
    <property type="project" value="UniProtKB-SubCell"/>
</dbReference>
<evidence type="ECO:0000256" key="2">
    <source>
        <dbReference type="ARBA" id="ARBA00008806"/>
    </source>
</evidence>